<dbReference type="InterPro" id="IPR011051">
    <property type="entry name" value="RmlC_Cupin_sf"/>
</dbReference>
<feature type="domain" description="(S)-ureidoglycine aminohydrolase cupin" evidence="1">
    <location>
        <begin position="44"/>
        <end position="116"/>
    </location>
</feature>
<dbReference type="CDD" id="cd02227">
    <property type="entry name" value="cupin_TM1112-like"/>
    <property type="match status" value="1"/>
</dbReference>
<gene>
    <name evidence="2" type="ORF">LCGC14_0576810</name>
</gene>
<dbReference type="InterPro" id="IPR008579">
    <property type="entry name" value="UGlyAH_Cupin_dom"/>
</dbReference>
<sequence>MTDSTLLFKLPALDSNPIVDDLAGWAAVPGKPKATMKTWIQHTSADGSIISGVWQATPGFWHTTYAAYEFVHLIEGSLTITPDGGETQTFGPGDGFVVDAGFKGVWEIKTPVKKHFVIKIK</sequence>
<dbReference type="InterPro" id="IPR014710">
    <property type="entry name" value="RmlC-like_jellyroll"/>
</dbReference>
<reference evidence="2" key="1">
    <citation type="journal article" date="2015" name="Nature">
        <title>Complex archaea that bridge the gap between prokaryotes and eukaryotes.</title>
        <authorList>
            <person name="Spang A."/>
            <person name="Saw J.H."/>
            <person name="Jorgensen S.L."/>
            <person name="Zaremba-Niedzwiedzka K."/>
            <person name="Martijn J."/>
            <person name="Lind A.E."/>
            <person name="van Eijk R."/>
            <person name="Schleper C."/>
            <person name="Guy L."/>
            <person name="Ettema T.J."/>
        </authorList>
    </citation>
    <scope>NUCLEOTIDE SEQUENCE</scope>
</reference>
<dbReference type="EMBL" id="LAZR01000863">
    <property type="protein sequence ID" value="KKN55992.1"/>
    <property type="molecule type" value="Genomic_DNA"/>
</dbReference>
<dbReference type="Pfam" id="PF05899">
    <property type="entry name" value="Cupin_3"/>
    <property type="match status" value="1"/>
</dbReference>
<protein>
    <recommendedName>
        <fullName evidence="1">(S)-ureidoglycine aminohydrolase cupin domain-containing protein</fullName>
    </recommendedName>
</protein>
<comment type="caution">
    <text evidence="2">The sequence shown here is derived from an EMBL/GenBank/DDBJ whole genome shotgun (WGS) entry which is preliminary data.</text>
</comment>
<evidence type="ECO:0000259" key="1">
    <source>
        <dbReference type="Pfam" id="PF05899"/>
    </source>
</evidence>
<dbReference type="PANTHER" id="PTHR40943:SF1">
    <property type="entry name" value="CYTOPLASMIC PROTEIN"/>
    <property type="match status" value="1"/>
</dbReference>
<dbReference type="AlphaFoldDB" id="A0A0F9S157"/>
<accession>A0A0F9S157</accession>
<dbReference type="PANTHER" id="PTHR40943">
    <property type="entry name" value="CYTOPLASMIC PROTEIN-RELATED"/>
    <property type="match status" value="1"/>
</dbReference>
<proteinExistence type="predicted"/>
<organism evidence="2">
    <name type="scientific">marine sediment metagenome</name>
    <dbReference type="NCBI Taxonomy" id="412755"/>
    <lineage>
        <taxon>unclassified sequences</taxon>
        <taxon>metagenomes</taxon>
        <taxon>ecological metagenomes</taxon>
    </lineage>
</organism>
<dbReference type="Gene3D" id="2.60.120.10">
    <property type="entry name" value="Jelly Rolls"/>
    <property type="match status" value="1"/>
</dbReference>
<evidence type="ECO:0000313" key="2">
    <source>
        <dbReference type="EMBL" id="KKN55992.1"/>
    </source>
</evidence>
<dbReference type="SUPFAM" id="SSF51182">
    <property type="entry name" value="RmlC-like cupins"/>
    <property type="match status" value="1"/>
</dbReference>
<name>A0A0F9S157_9ZZZZ</name>